<dbReference type="InterPro" id="IPR013924">
    <property type="entry name" value="RNase_H2_suC"/>
</dbReference>
<dbReference type="PANTHER" id="PTHR47204:SF1">
    <property type="entry name" value="RIBONUCLEASE H2 SUBUNIT C"/>
    <property type="match status" value="1"/>
</dbReference>
<gene>
    <name evidence="2" type="primary">RNASEH2C</name>
    <name evidence="2" type="ORF">g.12616</name>
</gene>
<dbReference type="Gene3D" id="2.40.128.680">
    <property type="match status" value="1"/>
</dbReference>
<dbReference type="EMBL" id="GGYP01003357">
    <property type="protein sequence ID" value="MDE48128.1"/>
    <property type="molecule type" value="Transcribed_RNA"/>
</dbReference>
<feature type="region of interest" description="Disordered" evidence="1">
    <location>
        <begin position="56"/>
        <end position="79"/>
    </location>
</feature>
<evidence type="ECO:0000256" key="1">
    <source>
        <dbReference type="SAM" id="MobiDB-lite"/>
    </source>
</evidence>
<feature type="region of interest" description="Disordered" evidence="1">
    <location>
        <begin position="106"/>
        <end position="125"/>
    </location>
</feature>
<accession>A0A6G1SCK1</accession>
<feature type="compositionally biased region" description="Basic and acidic residues" evidence="1">
    <location>
        <begin position="56"/>
        <end position="78"/>
    </location>
</feature>
<evidence type="ECO:0000313" key="2">
    <source>
        <dbReference type="EMBL" id="MDE48128.1"/>
    </source>
</evidence>
<dbReference type="GO" id="GO:0006401">
    <property type="term" value="P:RNA catabolic process"/>
    <property type="evidence" value="ECO:0007669"/>
    <property type="project" value="InterPro"/>
</dbReference>
<name>A0A6G1SCK1_9ACAR</name>
<dbReference type="PANTHER" id="PTHR47204">
    <property type="entry name" value="OS02G0168900 PROTEIN"/>
    <property type="match status" value="1"/>
</dbReference>
<reference evidence="2" key="1">
    <citation type="submission" date="2018-10" db="EMBL/GenBank/DDBJ databases">
        <title>Transcriptome assembly of Aceria tosichella (Wheat curl mite) Type 2.</title>
        <authorList>
            <person name="Scully E.D."/>
            <person name="Geib S.M."/>
            <person name="Palmer N.A."/>
            <person name="Gupta A.K."/>
            <person name="Sarath G."/>
            <person name="Tatineni S."/>
        </authorList>
    </citation>
    <scope>NUCLEOTIDE SEQUENCE</scope>
    <source>
        <strain evidence="2">LincolnNE</strain>
    </source>
</reference>
<dbReference type="Pfam" id="PF08615">
    <property type="entry name" value="RNase_H2_suC"/>
    <property type="match status" value="1"/>
</dbReference>
<dbReference type="GO" id="GO:0032299">
    <property type="term" value="C:ribonuclease H2 complex"/>
    <property type="evidence" value="ECO:0007669"/>
    <property type="project" value="InterPro"/>
</dbReference>
<dbReference type="CDD" id="cd09271">
    <property type="entry name" value="RNase_H2-C"/>
    <property type="match status" value="1"/>
</dbReference>
<protein>
    <submittedName>
        <fullName evidence="2">Ribonuclease H2 subunit C</fullName>
    </submittedName>
</protein>
<sequence>MSTPTVREIDLALGPDETLDKDRATCHLMPCSIEHKELNVKAREYFWPTIRELKMGGDDEQGRSSKHDKSIGEDDSKDPILLASFRGRPLQGRRVQVPAGYIGHIINKEPSSASGTGPGKNQRETAKIKKHFSEFTYWNWDELPSKSDTVIKALNWLQVAKAIHDPVE</sequence>
<dbReference type="AlphaFoldDB" id="A0A6G1SCK1"/>
<organism evidence="2">
    <name type="scientific">Aceria tosichella</name>
    <name type="common">wheat curl mite</name>
    <dbReference type="NCBI Taxonomy" id="561515"/>
    <lineage>
        <taxon>Eukaryota</taxon>
        <taxon>Metazoa</taxon>
        <taxon>Ecdysozoa</taxon>
        <taxon>Arthropoda</taxon>
        <taxon>Chelicerata</taxon>
        <taxon>Arachnida</taxon>
        <taxon>Acari</taxon>
        <taxon>Acariformes</taxon>
        <taxon>Trombidiformes</taxon>
        <taxon>Prostigmata</taxon>
        <taxon>Eupodina</taxon>
        <taxon>Eriophyoidea</taxon>
        <taxon>Eriophyidae</taxon>
        <taxon>Eriophyinae</taxon>
        <taxon>Aceriini</taxon>
        <taxon>Aceria</taxon>
    </lineage>
</organism>
<proteinExistence type="predicted"/>